<dbReference type="RefSeq" id="WP_089909317.1">
    <property type="nucleotide sequence ID" value="NZ_BAAAPX010000001.1"/>
</dbReference>
<dbReference type="Gene3D" id="1.10.1780.10">
    <property type="entry name" value="Clp, N-terminal domain"/>
    <property type="match status" value="1"/>
</dbReference>
<proteinExistence type="predicted"/>
<gene>
    <name evidence="3" type="ORF">BJ963_001622</name>
</gene>
<evidence type="ECO:0000259" key="2">
    <source>
        <dbReference type="PROSITE" id="PS51903"/>
    </source>
</evidence>
<comment type="caution">
    <text evidence="3">The sequence shown here is derived from an EMBL/GenBank/DDBJ whole genome shotgun (WGS) entry which is preliminary data.</text>
</comment>
<dbReference type="InterPro" id="IPR036628">
    <property type="entry name" value="Clp_N_dom_sf"/>
</dbReference>
<dbReference type="GO" id="GO:0008233">
    <property type="term" value="F:peptidase activity"/>
    <property type="evidence" value="ECO:0007669"/>
    <property type="project" value="UniProtKB-KW"/>
</dbReference>
<dbReference type="GO" id="GO:0006508">
    <property type="term" value="P:proteolysis"/>
    <property type="evidence" value="ECO:0007669"/>
    <property type="project" value="UniProtKB-KW"/>
</dbReference>
<sequence>MSETSHPAADLPGQPVSRALRPIVIRAVAEAQQRNAPLVEAEHLLLALSADGGPAVRTALAEAGLGPDGLAAALAAERAASLHVVGVTPPDEDRLAAAPRVTRPRWGASAKEALVRAHRATVANRRQRAAEVDLLAALFGLELGTVPRTLTLAGVDRNAVVARALRAA</sequence>
<accession>A0A852SZM6</accession>
<name>A0A852SZM6_9MICO</name>
<keyword evidence="1" id="KW-0677">Repeat</keyword>
<protein>
    <submittedName>
        <fullName evidence="3">ATP-dependent Clp protease ATP-binding subunit ClpA</fullName>
    </submittedName>
</protein>
<dbReference type="PROSITE" id="PS51903">
    <property type="entry name" value="CLP_R"/>
    <property type="match status" value="1"/>
</dbReference>
<organism evidence="3 4">
    <name type="scientific">Leifsonia soli</name>
    <dbReference type="NCBI Taxonomy" id="582665"/>
    <lineage>
        <taxon>Bacteria</taxon>
        <taxon>Bacillati</taxon>
        <taxon>Actinomycetota</taxon>
        <taxon>Actinomycetes</taxon>
        <taxon>Micrococcales</taxon>
        <taxon>Microbacteriaceae</taxon>
        <taxon>Leifsonia</taxon>
    </lineage>
</organism>
<evidence type="ECO:0000313" key="4">
    <source>
        <dbReference type="Proteomes" id="UP000589620"/>
    </source>
</evidence>
<feature type="domain" description="Clp R" evidence="2">
    <location>
        <begin position="1"/>
        <end position="80"/>
    </location>
</feature>
<dbReference type="InterPro" id="IPR004176">
    <property type="entry name" value="Clp_R_N"/>
</dbReference>
<evidence type="ECO:0000313" key="3">
    <source>
        <dbReference type="EMBL" id="NYD74103.1"/>
    </source>
</evidence>
<keyword evidence="4" id="KW-1185">Reference proteome</keyword>
<keyword evidence="3" id="KW-0547">Nucleotide-binding</keyword>
<dbReference type="EMBL" id="JACCBJ010000001">
    <property type="protein sequence ID" value="NYD74103.1"/>
    <property type="molecule type" value="Genomic_DNA"/>
</dbReference>
<dbReference type="GO" id="GO:0005524">
    <property type="term" value="F:ATP binding"/>
    <property type="evidence" value="ECO:0007669"/>
    <property type="project" value="UniProtKB-KW"/>
</dbReference>
<keyword evidence="3" id="KW-0067">ATP-binding</keyword>
<keyword evidence="3" id="KW-0378">Hydrolase</keyword>
<evidence type="ECO:0000256" key="1">
    <source>
        <dbReference type="PROSITE-ProRule" id="PRU01251"/>
    </source>
</evidence>
<dbReference type="Proteomes" id="UP000589620">
    <property type="component" value="Unassembled WGS sequence"/>
</dbReference>
<dbReference type="AlphaFoldDB" id="A0A852SZM6"/>
<keyword evidence="3" id="KW-0645">Protease</keyword>
<dbReference type="SUPFAM" id="SSF81923">
    <property type="entry name" value="Double Clp-N motif"/>
    <property type="match status" value="1"/>
</dbReference>
<reference evidence="3 4" key="1">
    <citation type="submission" date="2020-07" db="EMBL/GenBank/DDBJ databases">
        <title>Sequencing the genomes of 1000 actinobacteria strains.</title>
        <authorList>
            <person name="Klenk H.-P."/>
        </authorList>
    </citation>
    <scope>NUCLEOTIDE SEQUENCE [LARGE SCALE GENOMIC DNA]</scope>
    <source>
        <strain evidence="3 4">DSM 23871</strain>
    </source>
</reference>